<dbReference type="EMBL" id="JBJKBG010000002">
    <property type="protein sequence ID" value="KAL3749481.1"/>
    <property type="molecule type" value="Genomic_DNA"/>
</dbReference>
<protein>
    <submittedName>
        <fullName evidence="15">Uncharacterized protein</fullName>
    </submittedName>
</protein>
<dbReference type="EMBL" id="JBJKBG010000002">
    <property type="protein sequence ID" value="KAL3749557.1"/>
    <property type="molecule type" value="Genomic_DNA"/>
</dbReference>
<evidence type="ECO:0000313" key="8">
    <source>
        <dbReference type="EMBL" id="KAL3749505.1"/>
    </source>
</evidence>
<evidence type="ECO:0000313" key="16">
    <source>
        <dbReference type="EMBL" id="KAL3749573.1"/>
    </source>
</evidence>
<evidence type="ECO:0000313" key="2">
    <source>
        <dbReference type="EMBL" id="KAL3749477.1"/>
    </source>
</evidence>
<evidence type="ECO:0000313" key="5">
    <source>
        <dbReference type="EMBL" id="KAL3749493.1"/>
    </source>
</evidence>
<proteinExistence type="predicted"/>
<evidence type="ECO:0000313" key="3">
    <source>
        <dbReference type="EMBL" id="KAL3749481.1"/>
    </source>
</evidence>
<dbReference type="EMBL" id="JBJKBG010000002">
    <property type="protein sequence ID" value="KAL3749497.1"/>
    <property type="molecule type" value="Genomic_DNA"/>
</dbReference>
<keyword evidence="17" id="KW-1185">Reference proteome</keyword>
<dbReference type="EMBL" id="JBJKBG010000002">
    <property type="protein sequence ID" value="KAL3749477.1"/>
    <property type="molecule type" value="Genomic_DNA"/>
</dbReference>
<sequence>MDRSWSRVSVVWIDPCTVRIDPGRAGSIVVEGLGRVDRSTHRAVDHGSIMVEGLGRAGSIVVEGLGHVDRSWIDPGRAGSIVADRLGRVDRSDRCMDRSWIGPGRAGVDPCTMRIDRGSIPLDRDRSWPTASAVWIDPIGAWMIMDRSRSSGIDPCTMRIDRGSIPARPGSIGADRPWSGCNFTDHFLSD</sequence>
<evidence type="ECO:0000313" key="12">
    <source>
        <dbReference type="EMBL" id="KAL3749554.1"/>
    </source>
</evidence>
<dbReference type="EMBL" id="JBJKBG010000002">
    <property type="protein sequence ID" value="KAL3749554.1"/>
    <property type="molecule type" value="Genomic_DNA"/>
</dbReference>
<dbReference type="EMBL" id="JBJKBG010000002">
    <property type="protein sequence ID" value="KAL3749509.1"/>
    <property type="molecule type" value="Genomic_DNA"/>
</dbReference>
<organism evidence="15 17">
    <name type="scientific">Eucalyptus globulus</name>
    <name type="common">Tasmanian blue gum</name>
    <dbReference type="NCBI Taxonomy" id="34317"/>
    <lineage>
        <taxon>Eukaryota</taxon>
        <taxon>Viridiplantae</taxon>
        <taxon>Streptophyta</taxon>
        <taxon>Embryophyta</taxon>
        <taxon>Tracheophyta</taxon>
        <taxon>Spermatophyta</taxon>
        <taxon>Magnoliopsida</taxon>
        <taxon>eudicotyledons</taxon>
        <taxon>Gunneridae</taxon>
        <taxon>Pentapetalae</taxon>
        <taxon>rosids</taxon>
        <taxon>malvids</taxon>
        <taxon>Myrtales</taxon>
        <taxon>Myrtaceae</taxon>
        <taxon>Myrtoideae</taxon>
        <taxon>Eucalypteae</taxon>
        <taxon>Eucalyptus</taxon>
    </lineage>
</organism>
<reference evidence="15 17" key="1">
    <citation type="submission" date="2024-11" db="EMBL/GenBank/DDBJ databases">
        <title>Chromosome-level genome assembly of Eucalyptus globulus Labill. provides insights into its genome evolution.</title>
        <authorList>
            <person name="Li X."/>
        </authorList>
    </citation>
    <scope>NUCLEOTIDE SEQUENCE [LARGE SCALE GENOMIC DNA]</scope>
    <source>
        <strain evidence="15">CL2024</strain>
        <tissue evidence="15">Fresh tender leaves</tissue>
    </source>
</reference>
<dbReference type="Proteomes" id="UP001634007">
    <property type="component" value="Unassembled WGS sequence"/>
</dbReference>
<evidence type="ECO:0000313" key="13">
    <source>
        <dbReference type="EMBL" id="KAL3749557.1"/>
    </source>
</evidence>
<dbReference type="EMBL" id="JBJKBG010000002">
    <property type="protein sequence ID" value="KAL3749564.1"/>
    <property type="molecule type" value="Genomic_DNA"/>
</dbReference>
<dbReference type="EMBL" id="JBJKBG010000002">
    <property type="protein sequence ID" value="KAL3749473.1"/>
    <property type="molecule type" value="Genomic_DNA"/>
</dbReference>
<dbReference type="EMBL" id="JBJKBG010000002">
    <property type="protein sequence ID" value="KAL3749513.1"/>
    <property type="molecule type" value="Genomic_DNA"/>
</dbReference>
<evidence type="ECO:0000313" key="14">
    <source>
        <dbReference type="EMBL" id="KAL3749564.1"/>
    </source>
</evidence>
<evidence type="ECO:0000313" key="1">
    <source>
        <dbReference type="EMBL" id="KAL3749473.1"/>
    </source>
</evidence>
<dbReference type="EMBL" id="JBJKBG010000002">
    <property type="protein sequence ID" value="KAL3749493.1"/>
    <property type="molecule type" value="Genomic_DNA"/>
</dbReference>
<name>A0ABD3LCM1_EUCGL</name>
<evidence type="ECO:0000313" key="11">
    <source>
        <dbReference type="EMBL" id="KAL3749517.1"/>
    </source>
</evidence>
<comment type="caution">
    <text evidence="15">The sequence shown here is derived from an EMBL/GenBank/DDBJ whole genome shotgun (WGS) entry which is preliminary data.</text>
</comment>
<accession>A0ABD3LCM1</accession>
<evidence type="ECO:0000313" key="10">
    <source>
        <dbReference type="EMBL" id="KAL3749513.1"/>
    </source>
</evidence>
<dbReference type="EMBL" id="JBJKBG010000002">
    <property type="protein sequence ID" value="KAL3749489.1"/>
    <property type="molecule type" value="Genomic_DNA"/>
</dbReference>
<evidence type="ECO:0000313" key="15">
    <source>
        <dbReference type="EMBL" id="KAL3749569.1"/>
    </source>
</evidence>
<gene>
    <name evidence="1" type="ORF">ACJRO7_010571</name>
    <name evidence="2" type="ORF">ACJRO7_010575</name>
    <name evidence="3" type="ORF">ACJRO7_010579</name>
    <name evidence="4" type="ORF">ACJRO7_010587</name>
    <name evidence="5" type="ORF">ACJRO7_010591</name>
    <name evidence="6" type="ORF">ACJRO7_010595</name>
    <name evidence="7" type="ORF">ACJRO7_010599</name>
    <name evidence="8" type="ORF">ACJRO7_010603</name>
    <name evidence="9" type="ORF">ACJRO7_010607</name>
    <name evidence="10" type="ORF">ACJRO7_010611</name>
    <name evidence="11" type="ORF">ACJRO7_010615</name>
    <name evidence="12" type="ORF">ACJRO7_010652</name>
    <name evidence="13" type="ORF">ACJRO7_010655</name>
    <name evidence="14" type="ORF">ACJRO7_010662</name>
    <name evidence="15" type="ORF">ACJRO7_010667</name>
    <name evidence="16" type="ORF">ACJRO7_010671</name>
</gene>
<dbReference type="EMBL" id="JBJKBG010000002">
    <property type="protein sequence ID" value="KAL3749505.1"/>
    <property type="molecule type" value="Genomic_DNA"/>
</dbReference>
<dbReference type="AlphaFoldDB" id="A0ABD3LCM1"/>
<dbReference type="EMBL" id="JBJKBG010000002">
    <property type="protein sequence ID" value="KAL3749517.1"/>
    <property type="molecule type" value="Genomic_DNA"/>
</dbReference>
<dbReference type="EMBL" id="JBJKBG010000002">
    <property type="protein sequence ID" value="KAL3749569.1"/>
    <property type="molecule type" value="Genomic_DNA"/>
</dbReference>
<evidence type="ECO:0000313" key="7">
    <source>
        <dbReference type="EMBL" id="KAL3749501.1"/>
    </source>
</evidence>
<dbReference type="EMBL" id="JBJKBG010000002">
    <property type="protein sequence ID" value="KAL3749501.1"/>
    <property type="molecule type" value="Genomic_DNA"/>
</dbReference>
<evidence type="ECO:0000313" key="17">
    <source>
        <dbReference type="Proteomes" id="UP001634007"/>
    </source>
</evidence>
<evidence type="ECO:0000313" key="4">
    <source>
        <dbReference type="EMBL" id="KAL3749489.1"/>
    </source>
</evidence>
<evidence type="ECO:0000313" key="6">
    <source>
        <dbReference type="EMBL" id="KAL3749497.1"/>
    </source>
</evidence>
<dbReference type="EMBL" id="JBJKBG010000002">
    <property type="protein sequence ID" value="KAL3749573.1"/>
    <property type="molecule type" value="Genomic_DNA"/>
</dbReference>
<evidence type="ECO:0000313" key="9">
    <source>
        <dbReference type="EMBL" id="KAL3749509.1"/>
    </source>
</evidence>